<reference evidence="5" key="1">
    <citation type="submission" date="2022-11" db="UniProtKB">
        <authorList>
            <consortium name="WormBaseParasite"/>
        </authorList>
    </citation>
    <scope>IDENTIFICATION</scope>
</reference>
<proteinExistence type="predicted"/>
<feature type="compositionally biased region" description="Acidic residues" evidence="3">
    <location>
        <begin position="234"/>
        <end position="247"/>
    </location>
</feature>
<feature type="compositionally biased region" description="Polar residues" evidence="3">
    <location>
        <begin position="108"/>
        <end position="119"/>
    </location>
</feature>
<name>A0A915I0C4_ROMCU</name>
<dbReference type="GO" id="GO:0005634">
    <property type="term" value="C:nucleus"/>
    <property type="evidence" value="ECO:0007669"/>
    <property type="project" value="UniProtKB-SubCell"/>
</dbReference>
<accession>A0A915I0C4</accession>
<feature type="compositionally biased region" description="Basic residues" evidence="3">
    <location>
        <begin position="1"/>
        <end position="11"/>
    </location>
</feature>
<evidence type="ECO:0000313" key="4">
    <source>
        <dbReference type="Proteomes" id="UP000887565"/>
    </source>
</evidence>
<feature type="compositionally biased region" description="Basic and acidic residues" evidence="3">
    <location>
        <begin position="257"/>
        <end position="277"/>
    </location>
</feature>
<keyword evidence="2" id="KW-0539">Nucleus</keyword>
<feature type="compositionally biased region" description="Polar residues" evidence="3">
    <location>
        <begin position="78"/>
        <end position="87"/>
    </location>
</feature>
<feature type="region of interest" description="Disordered" evidence="3">
    <location>
        <begin position="226"/>
        <end position="286"/>
    </location>
</feature>
<evidence type="ECO:0000256" key="2">
    <source>
        <dbReference type="ARBA" id="ARBA00023242"/>
    </source>
</evidence>
<dbReference type="AlphaFoldDB" id="A0A915I0C4"/>
<comment type="subcellular location">
    <subcellularLocation>
        <location evidence="1">Nucleus</location>
    </subcellularLocation>
</comment>
<organism evidence="4 5">
    <name type="scientific">Romanomermis culicivorax</name>
    <name type="common">Nematode worm</name>
    <dbReference type="NCBI Taxonomy" id="13658"/>
    <lineage>
        <taxon>Eukaryota</taxon>
        <taxon>Metazoa</taxon>
        <taxon>Ecdysozoa</taxon>
        <taxon>Nematoda</taxon>
        <taxon>Enoplea</taxon>
        <taxon>Dorylaimia</taxon>
        <taxon>Mermithida</taxon>
        <taxon>Mermithoidea</taxon>
        <taxon>Mermithidae</taxon>
        <taxon>Romanomermis</taxon>
    </lineage>
</organism>
<evidence type="ECO:0000256" key="3">
    <source>
        <dbReference type="SAM" id="MobiDB-lite"/>
    </source>
</evidence>
<feature type="compositionally biased region" description="Polar residues" evidence="3">
    <location>
        <begin position="23"/>
        <end position="43"/>
    </location>
</feature>
<dbReference type="PANTHER" id="PTHR12214:SF0">
    <property type="entry name" value="LD29489P"/>
    <property type="match status" value="1"/>
</dbReference>
<keyword evidence="4" id="KW-1185">Reference proteome</keyword>
<feature type="region of interest" description="Disordered" evidence="3">
    <location>
        <begin position="1"/>
        <end position="44"/>
    </location>
</feature>
<dbReference type="PANTHER" id="PTHR12214">
    <property type="entry name" value="GC-RICH SEQUENCE DNA-BINDING FACTOR"/>
    <property type="match status" value="1"/>
</dbReference>
<dbReference type="WBParaSite" id="nRc.2.0.1.t07557-RA">
    <property type="protein sequence ID" value="nRc.2.0.1.t07557-RA"/>
    <property type="gene ID" value="nRc.2.0.1.g07557"/>
</dbReference>
<dbReference type="InterPro" id="IPR012890">
    <property type="entry name" value="GCFC2-like"/>
</dbReference>
<evidence type="ECO:0000313" key="5">
    <source>
        <dbReference type="WBParaSite" id="nRc.2.0.1.t07557-RA"/>
    </source>
</evidence>
<dbReference type="GO" id="GO:0000398">
    <property type="term" value="P:mRNA splicing, via spliceosome"/>
    <property type="evidence" value="ECO:0007669"/>
    <property type="project" value="InterPro"/>
</dbReference>
<feature type="region of interest" description="Disordered" evidence="3">
    <location>
        <begin position="75"/>
        <end position="132"/>
    </location>
</feature>
<protein>
    <submittedName>
        <fullName evidence="5">Uncharacterized protein</fullName>
    </submittedName>
</protein>
<dbReference type="GO" id="GO:0003677">
    <property type="term" value="F:DNA binding"/>
    <property type="evidence" value="ECO:0007669"/>
    <property type="project" value="InterPro"/>
</dbReference>
<evidence type="ECO:0000256" key="1">
    <source>
        <dbReference type="ARBA" id="ARBA00004123"/>
    </source>
</evidence>
<dbReference type="OMA" id="VIPDDEH"/>
<sequence length="286" mass="32133">MFKKRAARNLRQKYDDSDDEATQNKNGDTNSLQSEISKNSISSKPLCAVEASPNTEKITASASSISLLSFADEDSESNTEVFQVKKSNQSKKLERARRKIKTEEEQEPQTASLKFSSATNKKKPDFKSSSKIVIPDDEHDSIIIVKEEEKRKHKKDEVILTGKDAEAADMASDNAQDLKKRFSANEIPDAKLIHMARKQRQMARDAGGADYIPLDDTQRYRNDATAAKSRLIREDDENDISSGEEDGVGAAGAPIGEPRRFYSRLRNENDDERRQTETDFLQVEQG</sequence>
<dbReference type="Proteomes" id="UP000887565">
    <property type="component" value="Unplaced"/>
</dbReference>